<protein>
    <submittedName>
        <fullName evidence="2">Uncharacterized protein</fullName>
    </submittedName>
</protein>
<gene>
    <name evidence="2" type="ORF">BSP0115_LOCUS7688</name>
</gene>
<evidence type="ECO:0000313" key="2">
    <source>
        <dbReference type="EMBL" id="CAD8914435.1"/>
    </source>
</evidence>
<reference evidence="2" key="1">
    <citation type="submission" date="2021-01" db="EMBL/GenBank/DDBJ databases">
        <authorList>
            <person name="Corre E."/>
            <person name="Pelletier E."/>
            <person name="Niang G."/>
            <person name="Scheremetjew M."/>
            <person name="Finn R."/>
            <person name="Kale V."/>
            <person name="Holt S."/>
            <person name="Cochrane G."/>
            <person name="Meng A."/>
            <person name="Brown T."/>
            <person name="Cohen L."/>
        </authorList>
    </citation>
    <scope>NUCLEOTIDE SEQUENCE</scope>
    <source>
        <strain evidence="2">Ms1</strain>
    </source>
</reference>
<feature type="region of interest" description="Disordered" evidence="1">
    <location>
        <begin position="1"/>
        <end position="72"/>
    </location>
</feature>
<sequence>MATAMATVDGNTLAAKRRRVEAETPETGSDAFDADDAHTVASDGDLPAATSAAAAATVPSSSAPASAPTTSAGGDDLALWGVELPSGGSLGDQTDLLQLQVDAGAADLAVTTVATSSAPSMVVDATTPTTSFDAVAASAALGIGNWAGGQGGAGALQASHAPAVPAPTPAPAASTPSAGLRTIAALHADASVALGATAADAALRAAINATAGGR</sequence>
<dbReference type="EMBL" id="HBFS01011138">
    <property type="protein sequence ID" value="CAD8914435.1"/>
    <property type="molecule type" value="Transcribed_RNA"/>
</dbReference>
<name>A0A7S1G6I4_9STRA</name>
<feature type="region of interest" description="Disordered" evidence="1">
    <location>
        <begin position="152"/>
        <end position="176"/>
    </location>
</feature>
<organism evidence="2">
    <name type="scientific">Bicosoecida sp. CB-2014</name>
    <dbReference type="NCBI Taxonomy" id="1486930"/>
    <lineage>
        <taxon>Eukaryota</taxon>
        <taxon>Sar</taxon>
        <taxon>Stramenopiles</taxon>
        <taxon>Bigyra</taxon>
        <taxon>Opalozoa</taxon>
        <taxon>Bicosoecida</taxon>
    </lineage>
</organism>
<evidence type="ECO:0000256" key="1">
    <source>
        <dbReference type="SAM" id="MobiDB-lite"/>
    </source>
</evidence>
<feature type="compositionally biased region" description="Low complexity" evidence="1">
    <location>
        <begin position="47"/>
        <end position="72"/>
    </location>
</feature>
<dbReference type="AlphaFoldDB" id="A0A7S1G6I4"/>
<accession>A0A7S1G6I4</accession>
<proteinExistence type="predicted"/>